<dbReference type="RefSeq" id="WP_094962602.1">
    <property type="nucleotide sequence ID" value="NZ_NOWC01000029.1"/>
</dbReference>
<protein>
    <submittedName>
        <fullName evidence="1">Uncharacterized protein</fullName>
    </submittedName>
</protein>
<dbReference type="AlphaFoldDB" id="A0A264VNL1"/>
<dbReference type="Proteomes" id="UP000216001">
    <property type="component" value="Unassembled WGS sequence"/>
</dbReference>
<evidence type="ECO:0000313" key="1">
    <source>
        <dbReference type="EMBL" id="OZS72869.1"/>
    </source>
</evidence>
<gene>
    <name evidence="1" type="ORF">CHI95_19510</name>
</gene>
<dbReference type="EMBL" id="NOWC01000029">
    <property type="protein sequence ID" value="OZS72869.1"/>
    <property type="molecule type" value="Genomic_DNA"/>
</dbReference>
<proteinExistence type="predicted"/>
<sequence>MKKGLRKFYCTLPNGKVQEAELTWKATHAVACRTETRDWFAHSWCSAKSAALRCVELTQQEQGAEVEILVVKEIPPAA</sequence>
<organism evidence="1 2">
    <name type="scientific">Providencia rettgeri</name>
    <dbReference type="NCBI Taxonomy" id="587"/>
    <lineage>
        <taxon>Bacteria</taxon>
        <taxon>Pseudomonadati</taxon>
        <taxon>Pseudomonadota</taxon>
        <taxon>Gammaproteobacteria</taxon>
        <taxon>Enterobacterales</taxon>
        <taxon>Morganellaceae</taxon>
        <taxon>Providencia</taxon>
    </lineage>
</organism>
<reference evidence="1 2" key="1">
    <citation type="submission" date="2017-07" db="EMBL/GenBank/DDBJ databases">
        <title>blaIMP-27 on transferable plasmids in Proteus mirabilis and Providencia rettgeri.</title>
        <authorList>
            <person name="Potter R."/>
        </authorList>
    </citation>
    <scope>NUCLEOTIDE SEQUENCE [LARGE SCALE GENOMIC DNA]</scope>
    <source>
        <strain evidence="1 2">PR1</strain>
    </source>
</reference>
<comment type="caution">
    <text evidence="1">The sequence shown here is derived from an EMBL/GenBank/DDBJ whole genome shotgun (WGS) entry which is preliminary data.</text>
</comment>
<name>A0A264VNL1_PRORE</name>
<accession>A0A264VNL1</accession>
<evidence type="ECO:0000313" key="2">
    <source>
        <dbReference type="Proteomes" id="UP000216001"/>
    </source>
</evidence>